<reference evidence="2 3" key="1">
    <citation type="submission" date="2023-08" db="EMBL/GenBank/DDBJ databases">
        <title>Draft genome sequence of Algoriphagus confluentis.</title>
        <authorList>
            <person name="Takatani N."/>
            <person name="Hosokawa M."/>
            <person name="Sawabe T."/>
        </authorList>
    </citation>
    <scope>NUCLEOTIDE SEQUENCE [LARGE SCALE GENOMIC DNA]</scope>
    <source>
        <strain evidence="2 3">NBRC 111222</strain>
    </source>
</reference>
<evidence type="ECO:0008006" key="4">
    <source>
        <dbReference type="Google" id="ProtNLM"/>
    </source>
</evidence>
<gene>
    <name evidence="2" type="ORF">Aconfl_07800</name>
</gene>
<feature type="signal peptide" evidence="1">
    <location>
        <begin position="1"/>
        <end position="29"/>
    </location>
</feature>
<protein>
    <recommendedName>
        <fullName evidence="4">DUF481 domain-containing protein</fullName>
    </recommendedName>
</protein>
<name>A0ABQ6PKS3_9BACT</name>
<evidence type="ECO:0000313" key="3">
    <source>
        <dbReference type="Proteomes" id="UP001338309"/>
    </source>
</evidence>
<accession>A0ABQ6PKS3</accession>
<feature type="chain" id="PRO_5047480163" description="DUF481 domain-containing protein" evidence="1">
    <location>
        <begin position="30"/>
        <end position="229"/>
    </location>
</feature>
<evidence type="ECO:0000313" key="2">
    <source>
        <dbReference type="EMBL" id="GMQ28137.1"/>
    </source>
</evidence>
<dbReference type="EMBL" id="BTPD01000002">
    <property type="protein sequence ID" value="GMQ28137.1"/>
    <property type="molecule type" value="Genomic_DNA"/>
</dbReference>
<evidence type="ECO:0000256" key="1">
    <source>
        <dbReference type="SAM" id="SignalP"/>
    </source>
</evidence>
<sequence>MTNIKNFKILKVCLLSFIYFWISAPFAFAQEPSRWEVGLDALYLIDQNELPGYSLFGRYLLNPKDEKKTQLRMRIGFERFELLDSAFWYGSDEIDQNTSAFFALAGLQRDLKVFSKGTLYTAGDLGFSIAREYLAWGPSRPSAREGYARFEESTIRISGILGYTHQLGRNFSLSVESSLQGVRSLQITDVNFIELQSVDQFTQILENERVENWDIGIQPFYQVLISFRF</sequence>
<dbReference type="Proteomes" id="UP001338309">
    <property type="component" value="Unassembled WGS sequence"/>
</dbReference>
<keyword evidence="3" id="KW-1185">Reference proteome</keyword>
<organism evidence="2 3">
    <name type="scientific">Algoriphagus confluentis</name>
    <dbReference type="NCBI Taxonomy" id="1697556"/>
    <lineage>
        <taxon>Bacteria</taxon>
        <taxon>Pseudomonadati</taxon>
        <taxon>Bacteroidota</taxon>
        <taxon>Cytophagia</taxon>
        <taxon>Cytophagales</taxon>
        <taxon>Cyclobacteriaceae</taxon>
        <taxon>Algoriphagus</taxon>
    </lineage>
</organism>
<dbReference type="RefSeq" id="WP_338222927.1">
    <property type="nucleotide sequence ID" value="NZ_BTPD01000002.1"/>
</dbReference>
<comment type="caution">
    <text evidence="2">The sequence shown here is derived from an EMBL/GenBank/DDBJ whole genome shotgun (WGS) entry which is preliminary data.</text>
</comment>
<proteinExistence type="predicted"/>
<keyword evidence="1" id="KW-0732">Signal</keyword>